<proteinExistence type="predicted"/>
<dbReference type="EMBL" id="LMAW01003163">
    <property type="protein sequence ID" value="KQK73677.1"/>
    <property type="molecule type" value="Genomic_DNA"/>
</dbReference>
<name>A0A0Q3LTE4_AMAAE</name>
<reference evidence="1 2" key="1">
    <citation type="submission" date="2015-10" db="EMBL/GenBank/DDBJ databases">
        <authorList>
            <person name="Gilbert D.G."/>
        </authorList>
    </citation>
    <scope>NUCLEOTIDE SEQUENCE [LARGE SCALE GENOMIC DNA]</scope>
    <source>
        <strain evidence="1">FVVF132</strain>
    </source>
</reference>
<keyword evidence="2" id="KW-1185">Reference proteome</keyword>
<accession>A0A0Q3LTE4</accession>
<evidence type="ECO:0000313" key="2">
    <source>
        <dbReference type="Proteomes" id="UP000051836"/>
    </source>
</evidence>
<sequence length="168" mass="18581">MSNGQGCTLRSLVEVLLQRVAELQEAVTRLKGVREAEGKQHCLLRDQTVLGPRASTVAHAGKEAANPGSWEKVVLLSISGICCTSGIRTYLIHWRRKILRYGDIQIKPAGTEIQEDYDPIKGLGGELTHPKTLWHKGYAEALLEQVMGTFSLAEECVQKSNLFLNQVN</sequence>
<comment type="caution">
    <text evidence="1">The sequence shown here is derived from an EMBL/GenBank/DDBJ whole genome shotgun (WGS) entry which is preliminary data.</text>
</comment>
<dbReference type="AlphaFoldDB" id="A0A0Q3LTE4"/>
<protein>
    <submittedName>
        <fullName evidence="1">Uncharacterized protein</fullName>
    </submittedName>
</protein>
<gene>
    <name evidence="1" type="ORF">AAES_164946</name>
</gene>
<organism evidence="1 2">
    <name type="scientific">Amazona aestiva</name>
    <name type="common">Blue-fronted Amazon parrot</name>
    <dbReference type="NCBI Taxonomy" id="12930"/>
    <lineage>
        <taxon>Eukaryota</taxon>
        <taxon>Metazoa</taxon>
        <taxon>Chordata</taxon>
        <taxon>Craniata</taxon>
        <taxon>Vertebrata</taxon>
        <taxon>Euteleostomi</taxon>
        <taxon>Archelosauria</taxon>
        <taxon>Archosauria</taxon>
        <taxon>Dinosauria</taxon>
        <taxon>Saurischia</taxon>
        <taxon>Theropoda</taxon>
        <taxon>Coelurosauria</taxon>
        <taxon>Aves</taxon>
        <taxon>Neognathae</taxon>
        <taxon>Neoaves</taxon>
        <taxon>Telluraves</taxon>
        <taxon>Australaves</taxon>
        <taxon>Psittaciformes</taxon>
        <taxon>Psittacidae</taxon>
        <taxon>Amazona</taxon>
    </lineage>
</organism>
<dbReference type="Proteomes" id="UP000051836">
    <property type="component" value="Unassembled WGS sequence"/>
</dbReference>
<evidence type="ECO:0000313" key="1">
    <source>
        <dbReference type="EMBL" id="KQK73677.1"/>
    </source>
</evidence>